<dbReference type="GO" id="GO:0010772">
    <property type="term" value="P:meiotic DNA recombinase assembly involved in reciprocal meiotic recombination"/>
    <property type="evidence" value="ECO:0007669"/>
    <property type="project" value="TreeGrafter"/>
</dbReference>
<dbReference type="Proteomes" id="UP000242287">
    <property type="component" value="Unassembled WGS sequence"/>
</dbReference>
<dbReference type="EMBL" id="KZ302019">
    <property type="protein sequence ID" value="PFH49785.1"/>
    <property type="molecule type" value="Genomic_DNA"/>
</dbReference>
<reference evidence="5 6" key="1">
    <citation type="submission" date="2014-02" db="EMBL/GenBank/DDBJ databases">
        <title>Transposable element dynamics among asymbiotic and ectomycorrhizal Amanita fungi.</title>
        <authorList>
            <consortium name="DOE Joint Genome Institute"/>
            <person name="Hess J."/>
            <person name="Skrede I."/>
            <person name="Wolfe B."/>
            <person name="LaButti K."/>
            <person name="Ohm R.A."/>
            <person name="Grigoriev I.V."/>
            <person name="Pringle A."/>
        </authorList>
    </citation>
    <scope>NUCLEOTIDE SEQUENCE [LARGE SCALE GENOMIC DNA]</scope>
    <source>
        <strain evidence="5 6">SKay4041</strain>
    </source>
</reference>
<dbReference type="PANTHER" id="PTHR28529">
    <property type="entry name" value="DNA REPAIR PROTEIN SWI5 HOMOLOG"/>
    <property type="match status" value="1"/>
</dbReference>
<dbReference type="AlphaFoldDB" id="A0A2A9NFJ6"/>
<name>A0A2A9NFJ6_9AGAR</name>
<keyword evidence="2" id="KW-0227">DNA damage</keyword>
<dbReference type="Gene3D" id="1.20.5.170">
    <property type="match status" value="1"/>
</dbReference>
<feature type="coiled-coil region" evidence="4">
    <location>
        <begin position="62"/>
        <end position="89"/>
    </location>
</feature>
<protein>
    <recommendedName>
        <fullName evidence="7">Swi5-domain-containing protein</fullName>
    </recommendedName>
</protein>
<accession>A0A2A9NFJ6</accession>
<evidence type="ECO:0000256" key="2">
    <source>
        <dbReference type="ARBA" id="ARBA00022763"/>
    </source>
</evidence>
<dbReference type="Pfam" id="PF07061">
    <property type="entry name" value="Swi5"/>
    <property type="match status" value="1"/>
</dbReference>
<sequence length="138" mass="15190">MTWDGCPVAVSVLEIALQGTGRVYSGMMPRLADNGMSDLKHGVTNDVTVIIYLLNMHATISSKNQEAHVAALKTEIAALQKELGEGEDAETIVKKHIEQLHRYNEAKDATQILIGRLAALKQTTVRQIHDELDLKDTD</sequence>
<dbReference type="PANTHER" id="PTHR28529:SF2">
    <property type="entry name" value="DNA REPAIR PROTEIN SWI5 HOMOLOG"/>
    <property type="match status" value="1"/>
</dbReference>
<dbReference type="GO" id="GO:0000709">
    <property type="term" value="P:meiotic joint molecule formation"/>
    <property type="evidence" value="ECO:0007669"/>
    <property type="project" value="TreeGrafter"/>
</dbReference>
<keyword evidence="6" id="KW-1185">Reference proteome</keyword>
<keyword evidence="3" id="KW-0234">DNA repair</keyword>
<dbReference type="GO" id="GO:0034974">
    <property type="term" value="C:Swi5-Swi2 complex"/>
    <property type="evidence" value="ECO:0007669"/>
    <property type="project" value="TreeGrafter"/>
</dbReference>
<evidence type="ECO:0000256" key="3">
    <source>
        <dbReference type="ARBA" id="ARBA00023204"/>
    </source>
</evidence>
<dbReference type="OrthoDB" id="255837at2759"/>
<comment type="similarity">
    <text evidence="1">Belongs to the SWI5/SAE3 family.</text>
</comment>
<organism evidence="5 6">
    <name type="scientific">Amanita thiersii Skay4041</name>
    <dbReference type="NCBI Taxonomy" id="703135"/>
    <lineage>
        <taxon>Eukaryota</taxon>
        <taxon>Fungi</taxon>
        <taxon>Dikarya</taxon>
        <taxon>Basidiomycota</taxon>
        <taxon>Agaricomycotina</taxon>
        <taxon>Agaricomycetes</taxon>
        <taxon>Agaricomycetidae</taxon>
        <taxon>Agaricales</taxon>
        <taxon>Pluteineae</taxon>
        <taxon>Amanitaceae</taxon>
        <taxon>Amanita</taxon>
    </lineage>
</organism>
<evidence type="ECO:0008006" key="7">
    <source>
        <dbReference type="Google" id="ProtNLM"/>
    </source>
</evidence>
<evidence type="ECO:0000313" key="5">
    <source>
        <dbReference type="EMBL" id="PFH49785.1"/>
    </source>
</evidence>
<gene>
    <name evidence="5" type="ORF">AMATHDRAFT_4550</name>
</gene>
<evidence type="ECO:0000313" key="6">
    <source>
        <dbReference type="Proteomes" id="UP000242287"/>
    </source>
</evidence>
<evidence type="ECO:0000256" key="1">
    <source>
        <dbReference type="ARBA" id="ARBA00008060"/>
    </source>
</evidence>
<proteinExistence type="inferred from homology"/>
<evidence type="ECO:0000256" key="4">
    <source>
        <dbReference type="SAM" id="Coils"/>
    </source>
</evidence>
<keyword evidence="4" id="KW-0175">Coiled coil</keyword>
<dbReference type="InterPro" id="IPR010760">
    <property type="entry name" value="DNA-repair_Swi5"/>
</dbReference>
<dbReference type="GO" id="GO:0032798">
    <property type="term" value="C:Swi5-Sfr1 complex"/>
    <property type="evidence" value="ECO:0007669"/>
    <property type="project" value="TreeGrafter"/>
</dbReference>